<evidence type="ECO:0000256" key="10">
    <source>
        <dbReference type="SAM" id="SignalP"/>
    </source>
</evidence>
<dbReference type="Pfam" id="PF02518">
    <property type="entry name" value="HATPase_c"/>
    <property type="match status" value="1"/>
</dbReference>
<keyword evidence="9" id="KW-0812">Transmembrane</keyword>
<sequence>MCRQVFGFRLAMIALAAPAALLNATPGLGTRLMGAAVVVTFMGSYALFRDWERFGPLLLRHPTLLALDTLLTALLLISAGPDTTLAYVSVCTPLLAGIVYGYRGAAVFASVQSLILLLAYAINKEAQAGSGLAEKLLLPGLCVITGALGSSLRNLMLRFGTATQALTTIQARLAVTEAVSAERARLAREMHDSVAKTLHGVALAADGLALSAASASMDPARVSQQAELVARAARRAAAESRELLADLRRESDPDHATDITPELAARTEAFTKRTGMAATYGTLGEAAHALPLPPAVARQLLTITEEAMENAHRHAAATRVDVRAGVRAGARGEVLCLTVQDDGRGMPPDTTLEHLRRSGHFGVIGMAERAASIGAGIHIGKGTHARGTEVRLELPLAALTTTKATP</sequence>
<feature type="chain" id="PRO_5044332658" description="histidine kinase" evidence="10">
    <location>
        <begin position="20"/>
        <end position="406"/>
    </location>
</feature>
<dbReference type="SUPFAM" id="SSF55874">
    <property type="entry name" value="ATPase domain of HSP90 chaperone/DNA topoisomerase II/histidine kinase"/>
    <property type="match status" value="1"/>
</dbReference>
<dbReference type="GO" id="GO:0046983">
    <property type="term" value="F:protein dimerization activity"/>
    <property type="evidence" value="ECO:0007669"/>
    <property type="project" value="InterPro"/>
</dbReference>
<dbReference type="Pfam" id="PF07730">
    <property type="entry name" value="HisKA_3"/>
    <property type="match status" value="1"/>
</dbReference>
<dbReference type="EC" id="2.7.13.3" evidence="2"/>
<feature type="transmembrane region" description="Helical" evidence="9">
    <location>
        <begin position="100"/>
        <end position="122"/>
    </location>
</feature>
<dbReference type="Gene3D" id="3.30.565.10">
    <property type="entry name" value="Histidine kinase-like ATPase, C-terminal domain"/>
    <property type="match status" value="1"/>
</dbReference>
<keyword evidence="9" id="KW-1133">Transmembrane helix</keyword>
<evidence type="ECO:0000256" key="5">
    <source>
        <dbReference type="ARBA" id="ARBA00022741"/>
    </source>
</evidence>
<evidence type="ECO:0000256" key="3">
    <source>
        <dbReference type="ARBA" id="ARBA00022553"/>
    </source>
</evidence>
<dbReference type="GO" id="GO:0005524">
    <property type="term" value="F:ATP binding"/>
    <property type="evidence" value="ECO:0007669"/>
    <property type="project" value="UniProtKB-KW"/>
</dbReference>
<dbReference type="InterPro" id="IPR036890">
    <property type="entry name" value="HATPase_C_sf"/>
</dbReference>
<proteinExistence type="predicted"/>
<dbReference type="RefSeq" id="WP_369276318.1">
    <property type="nucleotide sequence ID" value="NZ_CP163432.1"/>
</dbReference>
<reference evidence="12" key="1">
    <citation type="submission" date="2024-07" db="EMBL/GenBank/DDBJ databases">
        <authorList>
            <person name="Yu S.T."/>
        </authorList>
    </citation>
    <scope>NUCLEOTIDE SEQUENCE</scope>
    <source>
        <strain evidence="12">R11</strain>
    </source>
</reference>
<keyword evidence="4" id="KW-0808">Transferase</keyword>
<dbReference type="AlphaFoldDB" id="A0AB39NDD8"/>
<dbReference type="PANTHER" id="PTHR24421">
    <property type="entry name" value="NITRATE/NITRITE SENSOR PROTEIN NARX-RELATED"/>
    <property type="match status" value="1"/>
</dbReference>
<dbReference type="GO" id="GO:0016020">
    <property type="term" value="C:membrane"/>
    <property type="evidence" value="ECO:0007669"/>
    <property type="project" value="InterPro"/>
</dbReference>
<evidence type="ECO:0000256" key="6">
    <source>
        <dbReference type="ARBA" id="ARBA00022777"/>
    </source>
</evidence>
<dbReference type="InterPro" id="IPR050482">
    <property type="entry name" value="Sensor_HK_TwoCompSys"/>
</dbReference>
<feature type="transmembrane region" description="Helical" evidence="9">
    <location>
        <begin position="32"/>
        <end position="51"/>
    </location>
</feature>
<keyword evidence="7" id="KW-0067">ATP-binding</keyword>
<gene>
    <name evidence="12" type="ORF">AB5J55_27155</name>
</gene>
<keyword evidence="8" id="KW-0902">Two-component regulatory system</keyword>
<keyword evidence="10" id="KW-0732">Signal</keyword>
<evidence type="ECO:0000256" key="8">
    <source>
        <dbReference type="ARBA" id="ARBA00023012"/>
    </source>
</evidence>
<dbReference type="EMBL" id="CP163432">
    <property type="protein sequence ID" value="XDQ16411.1"/>
    <property type="molecule type" value="Genomic_DNA"/>
</dbReference>
<keyword evidence="5" id="KW-0547">Nucleotide-binding</keyword>
<dbReference type="CDD" id="cd16917">
    <property type="entry name" value="HATPase_UhpB-NarQ-NarX-like"/>
    <property type="match status" value="1"/>
</dbReference>
<dbReference type="PANTHER" id="PTHR24421:SF10">
    <property type="entry name" value="NITRATE_NITRITE SENSOR PROTEIN NARQ"/>
    <property type="match status" value="1"/>
</dbReference>
<dbReference type="Gene3D" id="1.20.5.1930">
    <property type="match status" value="1"/>
</dbReference>
<keyword evidence="9" id="KW-0472">Membrane</keyword>
<organism evidence="12">
    <name type="scientific">Streptomyces sp. R11</name>
    <dbReference type="NCBI Taxonomy" id="3238625"/>
    <lineage>
        <taxon>Bacteria</taxon>
        <taxon>Bacillati</taxon>
        <taxon>Actinomycetota</taxon>
        <taxon>Actinomycetes</taxon>
        <taxon>Kitasatosporales</taxon>
        <taxon>Streptomycetaceae</taxon>
        <taxon>Streptomyces</taxon>
    </lineage>
</organism>
<evidence type="ECO:0000256" key="4">
    <source>
        <dbReference type="ARBA" id="ARBA00022679"/>
    </source>
</evidence>
<dbReference type="InterPro" id="IPR011712">
    <property type="entry name" value="Sig_transdc_His_kin_sub3_dim/P"/>
</dbReference>
<name>A0AB39NDD8_9ACTN</name>
<dbReference type="SMART" id="SM00387">
    <property type="entry name" value="HATPase_c"/>
    <property type="match status" value="1"/>
</dbReference>
<evidence type="ECO:0000256" key="9">
    <source>
        <dbReference type="SAM" id="Phobius"/>
    </source>
</evidence>
<keyword evidence="3" id="KW-0597">Phosphoprotein</keyword>
<feature type="domain" description="Histidine kinase/HSP90-like ATPase" evidence="11">
    <location>
        <begin position="295"/>
        <end position="398"/>
    </location>
</feature>
<accession>A0AB39NDD8</accession>
<keyword evidence="6 12" id="KW-0418">Kinase</keyword>
<dbReference type="GO" id="GO:0000155">
    <property type="term" value="F:phosphorelay sensor kinase activity"/>
    <property type="evidence" value="ECO:0007669"/>
    <property type="project" value="InterPro"/>
</dbReference>
<feature type="signal peptide" evidence="10">
    <location>
        <begin position="1"/>
        <end position="19"/>
    </location>
</feature>
<evidence type="ECO:0000256" key="1">
    <source>
        <dbReference type="ARBA" id="ARBA00000085"/>
    </source>
</evidence>
<evidence type="ECO:0000313" key="12">
    <source>
        <dbReference type="EMBL" id="XDQ16411.1"/>
    </source>
</evidence>
<protein>
    <recommendedName>
        <fullName evidence="2">histidine kinase</fullName>
        <ecNumber evidence="2">2.7.13.3</ecNumber>
    </recommendedName>
</protein>
<comment type="catalytic activity">
    <reaction evidence="1">
        <text>ATP + protein L-histidine = ADP + protein N-phospho-L-histidine.</text>
        <dbReference type="EC" id="2.7.13.3"/>
    </reaction>
</comment>
<evidence type="ECO:0000259" key="11">
    <source>
        <dbReference type="SMART" id="SM00387"/>
    </source>
</evidence>
<evidence type="ECO:0000256" key="7">
    <source>
        <dbReference type="ARBA" id="ARBA00022840"/>
    </source>
</evidence>
<dbReference type="InterPro" id="IPR003594">
    <property type="entry name" value="HATPase_dom"/>
</dbReference>
<feature type="transmembrane region" description="Helical" evidence="9">
    <location>
        <begin position="63"/>
        <end position="80"/>
    </location>
</feature>
<evidence type="ECO:0000256" key="2">
    <source>
        <dbReference type="ARBA" id="ARBA00012438"/>
    </source>
</evidence>